<keyword evidence="1" id="KW-0472">Membrane</keyword>
<proteinExistence type="predicted"/>
<name>A0A1Q8YE48_9BURK</name>
<evidence type="ECO:0000313" key="2">
    <source>
        <dbReference type="EMBL" id="OLP06189.1"/>
    </source>
</evidence>
<accession>A0A1Q8YE48</accession>
<dbReference type="Proteomes" id="UP000185911">
    <property type="component" value="Unassembled WGS sequence"/>
</dbReference>
<gene>
    <name evidence="2" type="ORF">BLL52_2420</name>
</gene>
<dbReference type="AlphaFoldDB" id="A0A1Q8YE48"/>
<keyword evidence="3" id="KW-1185">Reference proteome</keyword>
<dbReference type="STRING" id="81479.RA876_06265"/>
<evidence type="ECO:0000256" key="1">
    <source>
        <dbReference type="SAM" id="Phobius"/>
    </source>
</evidence>
<comment type="caution">
    <text evidence="2">The sequence shown here is derived from an EMBL/GenBank/DDBJ whole genome shotgun (WGS) entry which is preliminary data.</text>
</comment>
<organism evidence="2 3">
    <name type="scientific">Rhodoferax antarcticus ANT.BR</name>
    <dbReference type="NCBI Taxonomy" id="1111071"/>
    <lineage>
        <taxon>Bacteria</taxon>
        <taxon>Pseudomonadati</taxon>
        <taxon>Pseudomonadota</taxon>
        <taxon>Betaproteobacteria</taxon>
        <taxon>Burkholderiales</taxon>
        <taxon>Comamonadaceae</taxon>
        <taxon>Rhodoferax</taxon>
    </lineage>
</organism>
<feature type="transmembrane region" description="Helical" evidence="1">
    <location>
        <begin position="25"/>
        <end position="42"/>
    </location>
</feature>
<keyword evidence="1" id="KW-1133">Transmembrane helix</keyword>
<protein>
    <submittedName>
        <fullName evidence="2">Putative membrane protein</fullName>
    </submittedName>
</protein>
<feature type="transmembrane region" description="Helical" evidence="1">
    <location>
        <begin position="87"/>
        <end position="109"/>
    </location>
</feature>
<dbReference type="RefSeq" id="WP_075586682.1">
    <property type="nucleotide sequence ID" value="NZ_MSYM01000013.1"/>
</dbReference>
<dbReference type="EMBL" id="MSYM01000013">
    <property type="protein sequence ID" value="OLP06189.1"/>
    <property type="molecule type" value="Genomic_DNA"/>
</dbReference>
<feature type="transmembrane region" description="Helical" evidence="1">
    <location>
        <begin position="57"/>
        <end position="75"/>
    </location>
</feature>
<reference evidence="2 3" key="1">
    <citation type="submission" date="2017-01" db="EMBL/GenBank/DDBJ databases">
        <title>Genome sequence of Rhodoferax antarcticus ANT.BR, a psychrophilic purple nonsulfur bacterium from an Antarctic microbial mat.</title>
        <authorList>
            <person name="Baker J."/>
            <person name="Riester C."/>
            <person name="Skinner B."/>
            <person name="Newell A."/>
            <person name="Swingley W."/>
            <person name="Madigan M."/>
            <person name="Jung D."/>
            <person name="Asao M."/>
            <person name="Chen M."/>
            <person name="Loughlin P."/>
            <person name="Pan H."/>
            <person name="Lin S."/>
            <person name="Li N."/>
            <person name="Shaw J."/>
            <person name="Prado M."/>
            <person name="Sherman C."/>
            <person name="Li X."/>
            <person name="Tang J."/>
            <person name="Blankenship R."/>
            <person name="Zhao T."/>
            <person name="Touchman J."/>
            <person name="Sattley M."/>
        </authorList>
    </citation>
    <scope>NUCLEOTIDE SEQUENCE [LARGE SCALE GENOMIC DNA]</scope>
    <source>
        <strain evidence="2 3">ANT.BR</strain>
    </source>
</reference>
<keyword evidence="1" id="KW-0812">Transmembrane</keyword>
<sequence length="110" mass="12433">MPHSVTQKIPWSAQPKGRWYRWRGYTVRWLLFGLIVSVFQPATSENNPVWLQKLDQVLMGLSFGAVCAAVFTLAENRFNAARVAWKTWAVVLGTWLAVKVLFVSVIALIG</sequence>
<evidence type="ECO:0000313" key="3">
    <source>
        <dbReference type="Proteomes" id="UP000185911"/>
    </source>
</evidence>